<comment type="caution">
    <text evidence="2">The sequence shown here is derived from an EMBL/GenBank/DDBJ whole genome shotgun (WGS) entry which is preliminary data.</text>
</comment>
<evidence type="ECO:0000313" key="2">
    <source>
        <dbReference type="EMBL" id="VCX37891.1"/>
    </source>
</evidence>
<evidence type="ECO:0000256" key="1">
    <source>
        <dbReference type="SAM" id="MobiDB-lite"/>
    </source>
</evidence>
<keyword evidence="3" id="KW-1185">Reference proteome</keyword>
<sequence>MLAAHQIRPQSGFPQTGINSMERKPCNHHVDTAPMRPVKDKSQDFQLGSESMTQ</sequence>
<evidence type="ECO:0000313" key="3">
    <source>
        <dbReference type="Proteomes" id="UP000269945"/>
    </source>
</evidence>
<name>A0A9X9Q7L4_GULGU</name>
<feature type="compositionally biased region" description="Polar residues" evidence="1">
    <location>
        <begin position="8"/>
        <end position="19"/>
    </location>
</feature>
<dbReference type="Proteomes" id="UP000269945">
    <property type="component" value="Unassembled WGS sequence"/>
</dbReference>
<gene>
    <name evidence="2" type="ORF">BN2614_LOCUS1</name>
</gene>
<reference evidence="2 3" key="1">
    <citation type="submission" date="2018-10" db="EMBL/GenBank/DDBJ databases">
        <authorList>
            <person name="Ekblom R."/>
            <person name="Jareborg N."/>
        </authorList>
    </citation>
    <scope>NUCLEOTIDE SEQUENCE [LARGE SCALE GENOMIC DNA]</scope>
    <source>
        <tissue evidence="2">Muscle</tissue>
    </source>
</reference>
<feature type="compositionally biased region" description="Polar residues" evidence="1">
    <location>
        <begin position="44"/>
        <end position="54"/>
    </location>
</feature>
<protein>
    <submittedName>
        <fullName evidence="2">Uncharacterized protein</fullName>
    </submittedName>
</protein>
<organism evidence="2 3">
    <name type="scientific">Gulo gulo</name>
    <name type="common">Wolverine</name>
    <name type="synonym">Gluton</name>
    <dbReference type="NCBI Taxonomy" id="48420"/>
    <lineage>
        <taxon>Eukaryota</taxon>
        <taxon>Metazoa</taxon>
        <taxon>Chordata</taxon>
        <taxon>Craniata</taxon>
        <taxon>Vertebrata</taxon>
        <taxon>Euteleostomi</taxon>
        <taxon>Mammalia</taxon>
        <taxon>Eutheria</taxon>
        <taxon>Laurasiatheria</taxon>
        <taxon>Carnivora</taxon>
        <taxon>Caniformia</taxon>
        <taxon>Musteloidea</taxon>
        <taxon>Mustelidae</taxon>
        <taxon>Guloninae</taxon>
        <taxon>Gulo</taxon>
    </lineage>
</organism>
<feature type="compositionally biased region" description="Basic and acidic residues" evidence="1">
    <location>
        <begin position="21"/>
        <end position="43"/>
    </location>
</feature>
<dbReference type="AlphaFoldDB" id="A0A9X9Q7L4"/>
<proteinExistence type="predicted"/>
<dbReference type="EMBL" id="CYRY02043477">
    <property type="protein sequence ID" value="VCX37891.1"/>
    <property type="molecule type" value="Genomic_DNA"/>
</dbReference>
<accession>A0A9X9Q7L4</accession>
<feature type="region of interest" description="Disordered" evidence="1">
    <location>
        <begin position="1"/>
        <end position="54"/>
    </location>
</feature>